<evidence type="ECO:0000256" key="2">
    <source>
        <dbReference type="SAM" id="MobiDB-lite"/>
    </source>
</evidence>
<dbReference type="SUPFAM" id="SSF56266">
    <property type="entry name" value="DmpA/ArgJ-like"/>
    <property type="match status" value="2"/>
</dbReference>
<name>A0ABZ0QQL7_9FIRM</name>
<dbReference type="PANTHER" id="PTHR36512">
    <property type="entry name" value="D-AMINOPEPTIDASE"/>
    <property type="match status" value="1"/>
</dbReference>
<dbReference type="EMBL" id="CP132508">
    <property type="protein sequence ID" value="WPD19564.1"/>
    <property type="molecule type" value="Genomic_DNA"/>
</dbReference>
<accession>A0ABZ0QQL7</accession>
<comment type="similarity">
    <text evidence="1">Belongs to the peptidase S58 family.</text>
</comment>
<dbReference type="Pfam" id="PF03576">
    <property type="entry name" value="Peptidase_S58"/>
    <property type="match status" value="1"/>
</dbReference>
<feature type="region of interest" description="Disordered" evidence="2">
    <location>
        <begin position="227"/>
        <end position="317"/>
    </location>
</feature>
<evidence type="ECO:0000256" key="1">
    <source>
        <dbReference type="ARBA" id="ARBA00007068"/>
    </source>
</evidence>
<dbReference type="InterPro" id="IPR005321">
    <property type="entry name" value="Peptidase_S58_DmpA"/>
</dbReference>
<organism evidence="3 4">
    <name type="scientific">Thermaerobacter composti</name>
    <dbReference type="NCBI Taxonomy" id="554949"/>
    <lineage>
        <taxon>Bacteria</taxon>
        <taxon>Bacillati</taxon>
        <taxon>Bacillota</taxon>
        <taxon>Clostridia</taxon>
        <taxon>Eubacteriales</taxon>
        <taxon>Clostridiales Family XVII. Incertae Sedis</taxon>
        <taxon>Thermaerobacter</taxon>
    </lineage>
</organism>
<dbReference type="Gene3D" id="3.60.70.12">
    <property type="entry name" value="L-amino peptidase D-ALA esterase/amidase"/>
    <property type="match status" value="1"/>
</dbReference>
<dbReference type="Proteomes" id="UP001304683">
    <property type="component" value="Chromosome"/>
</dbReference>
<evidence type="ECO:0000313" key="3">
    <source>
        <dbReference type="EMBL" id="WPD19564.1"/>
    </source>
</evidence>
<proteinExistence type="inferred from homology"/>
<evidence type="ECO:0000313" key="4">
    <source>
        <dbReference type="Proteomes" id="UP001304683"/>
    </source>
</evidence>
<gene>
    <name evidence="3" type="ORF">Q5761_02530</name>
</gene>
<sequence length="443" mass="44933">MMHPLAMQRGPHNAITDVAGVRVGHATVIRGEGPLRVGEGPVRTGVTIVLPPGDLRAIYDGKFPAAAHVINGFGKALGLAQLMELGRLETPILLTSTLSIWRAADALLDHILESHPDIGVTTPTVNVVAGECNDGWLNDIRGRHVGPREVAAALAAAAGGPVAEGSVGAGTGMVCYGFKGGIGTASRVWASPLPEAGQTTITLGCLVLANFGRRRDLTIAGVPVGRLLTDPDEPAAPRPAQAGLPGAGGRPRDTGQRAATAGGARHQVAAESSCHGPGAGGPANASPGAGQDTGVATAAGRGGEPEAGTCGADGPPSGEGGSVVVILATDAPLTSRQLGRVARRAAAGLARTGTVYWHGSGDFVLAFSTARRHPPYLPDEGAYLNPFFEAAATVTEEAVIRALVAARPMTGRDGHHAPALPVAAVRRLLEERGVAWDYGPEPA</sequence>
<keyword evidence="4" id="KW-1185">Reference proteome</keyword>
<protein>
    <submittedName>
        <fullName evidence="3">P1 family peptidase</fullName>
    </submittedName>
</protein>
<dbReference type="InterPro" id="IPR016117">
    <property type="entry name" value="ArgJ-like_dom_sf"/>
</dbReference>
<dbReference type="RefSeq" id="WP_318751072.1">
    <property type="nucleotide sequence ID" value="NZ_CP132508.1"/>
</dbReference>
<dbReference type="PANTHER" id="PTHR36512:SF3">
    <property type="entry name" value="BLR5678 PROTEIN"/>
    <property type="match status" value="1"/>
</dbReference>
<reference evidence="3 4" key="1">
    <citation type="submission" date="2023-08" db="EMBL/GenBank/DDBJ databases">
        <title>Genome sequence of Thermaerobacter compostii strain Ins1, a spore-forming filamentous bacterium isolated from a deep geothermal reservoir.</title>
        <authorList>
            <person name="Bregnard D."/>
            <person name="Gonzalez D."/>
            <person name="Junier P."/>
        </authorList>
    </citation>
    <scope>NUCLEOTIDE SEQUENCE [LARGE SCALE GENOMIC DNA]</scope>
    <source>
        <strain evidence="3 4">Ins1</strain>
    </source>
</reference>
<feature type="compositionally biased region" description="Low complexity" evidence="2">
    <location>
        <begin position="256"/>
        <end position="265"/>
    </location>
</feature>